<evidence type="ECO:0000256" key="10">
    <source>
        <dbReference type="PROSITE-ProRule" id="PRU00282"/>
    </source>
</evidence>
<dbReference type="Gene3D" id="1.50.40.10">
    <property type="entry name" value="Mitochondrial carrier domain"/>
    <property type="match status" value="1"/>
</dbReference>
<dbReference type="InterPro" id="IPR018108">
    <property type="entry name" value="MCP_transmembrane"/>
</dbReference>
<dbReference type="InterPro" id="IPR044677">
    <property type="entry name" value="SLC25A3/Pic2/Mir1-like"/>
</dbReference>
<name>A0AA36JGU4_9DINO</name>
<comment type="caution">
    <text evidence="11">The sequence shown here is derived from an EMBL/GenBank/DDBJ whole genome shotgun (WGS) entry which is preliminary data.</text>
</comment>
<dbReference type="InterPro" id="IPR023395">
    <property type="entry name" value="MCP_dom_sf"/>
</dbReference>
<dbReference type="PANTHER" id="PTHR45671">
    <property type="entry name" value="SOLUTE CARRIER FAMILY 25 (MITOCHONDRIAL CARRIER PHOSPHATE CARRIER), MEMBER 3, LIKE-RELATED-RELATED"/>
    <property type="match status" value="1"/>
</dbReference>
<feature type="repeat" description="Solcar" evidence="10">
    <location>
        <begin position="672"/>
        <end position="757"/>
    </location>
</feature>
<evidence type="ECO:0000256" key="5">
    <source>
        <dbReference type="ARBA" id="ARBA00022737"/>
    </source>
</evidence>
<feature type="repeat" description="Solcar" evidence="10">
    <location>
        <begin position="578"/>
        <end position="662"/>
    </location>
</feature>
<reference evidence="11" key="1">
    <citation type="submission" date="2023-08" db="EMBL/GenBank/DDBJ databases">
        <authorList>
            <person name="Chen Y."/>
            <person name="Shah S."/>
            <person name="Dougan E. K."/>
            <person name="Thang M."/>
            <person name="Chan C."/>
        </authorList>
    </citation>
    <scope>NUCLEOTIDE SEQUENCE</scope>
</reference>
<keyword evidence="6" id="KW-0999">Mitochondrion inner membrane</keyword>
<dbReference type="Proteomes" id="UP001178507">
    <property type="component" value="Unassembled WGS sequence"/>
</dbReference>
<gene>
    <name evidence="11" type="ORF">EVOR1521_LOCUS27133</name>
</gene>
<keyword evidence="3" id="KW-0813">Transport</keyword>
<organism evidence="11 12">
    <name type="scientific">Effrenium voratum</name>
    <dbReference type="NCBI Taxonomy" id="2562239"/>
    <lineage>
        <taxon>Eukaryota</taxon>
        <taxon>Sar</taxon>
        <taxon>Alveolata</taxon>
        <taxon>Dinophyceae</taxon>
        <taxon>Suessiales</taxon>
        <taxon>Symbiodiniaceae</taxon>
        <taxon>Effrenium</taxon>
    </lineage>
</organism>
<protein>
    <submittedName>
        <fullName evidence="11">Uncharacterized protein</fullName>
    </submittedName>
</protein>
<keyword evidence="7" id="KW-1133">Transmembrane helix</keyword>
<evidence type="ECO:0000313" key="12">
    <source>
        <dbReference type="Proteomes" id="UP001178507"/>
    </source>
</evidence>
<dbReference type="InterPro" id="IPR011990">
    <property type="entry name" value="TPR-like_helical_dom_sf"/>
</dbReference>
<dbReference type="GO" id="GO:0005743">
    <property type="term" value="C:mitochondrial inner membrane"/>
    <property type="evidence" value="ECO:0007669"/>
    <property type="project" value="UniProtKB-SubCell"/>
</dbReference>
<accession>A0AA36JGU4</accession>
<sequence>SARPPLPKSQERLCCPNSRPACLRRMSCSLHWCRRAVTLRLPAGPCLAGATPCLSLWRRWHGGQCPRHQWRRCGTGWRAQSVWHGDSPSQSTSRCKALSLASRRRTPLSWRGGKPHFASCALRSGRAAELDAFSGHVQVDVAVPVAVLCQRSNVAPLVLRMALEQLKRVAEGGTVNEDELERLRPLVFALPREELLPLGKALWQLDAGAKELACEVLAVEGKLEPQSVCGCEQSMWSLAGKAWLDMGSFRPALRCLKKAAAASAEASGSLIAFDRERLSGLEPSAPGRLSGCSAFSRAASCVGLSLVARALWRRRPATALAASRRAAGLAAGLAGLGSPVPVRAEGFQSLSWLPIDEAPATEQIFERFETDKEWSVDFIVYLSRILLNYDKGSRTWWQTEVVPAVDATLEGPPGTARLRKRAAKLRDIFADYAASVEVGLRKYQEEGRRKSGLLKRLVDRYGSSEESRRQLALAFTLLEDQPLELLSNLLGTLGLDSRLQAVFSPALSDYLAMDPTRLLPNTQYPVWNGGLNRWVIPGLQSAQPYKSAFDEMDRGAAVSVFGARGTEVVVKERPLTPGDFGLFALSGAFGCAITHSVVIPLDVVKTRLQTSPGSYSGLISGAVQIQKEEGWRGLLAGWEPTVLGYLWYGVTVYPGYEFFKRLYLSLFPAEELRVLLVILAGATATVFACFGVCPAEACRIRMVANPELDQQGLLKVVQLISERDGLGILYDGLSTLLVRQVLFGMMKFLVFDYFADFVFDLQPVLAERMETQLLVSLFSGAVAGVVSSIVSQPADTVLTRMNQKEGRANFLDTAKEIFESEGVGGFFAGLGSRSVWAACIISGQFFLYDVCKSFLGVKDLRLWTAMALLHSGEAKEAQEAFVEAATMSSAMLQPGVEAAAHLRQRGELSAALELLARLEPAGEVPGAASVSRAELLRQKALCLLEVAEDFEAAEGAVRTACGLELGETAGRARSLNVLVQVLSRQAKESEAKEKELQEIALDLMSQKRASLQECMDACRALTEGGFDQLLTKCLVRLRRRTAAAKGTAGQVARLRLFGAQMLAARVSELSSCAAEFKELAAESLCDWLEEARAGGPNANLGSLLCSLARSLRPEEALLWLQKAQSFTEEPCAVWRALAACHHQLGDQGNMRRCLEAALALRPEDGPCNMLLLLDAVARGEDELVKSLAERVRQRELELGVPEVAFVLGELRSPIAPNASSRLELLELLLDLCQDSAAELHGLKLREIELMCLEAASALPERWARLLPKVRGLRAEASEKEMLWLAAVCWNAGSRLLTSGSADLGDQCLEKAVSLLAAREEPVWPGLLEEMQLQLQLAAA</sequence>
<evidence type="ECO:0000256" key="6">
    <source>
        <dbReference type="ARBA" id="ARBA00022792"/>
    </source>
</evidence>
<evidence type="ECO:0000256" key="9">
    <source>
        <dbReference type="ARBA" id="ARBA00023136"/>
    </source>
</evidence>
<evidence type="ECO:0000313" key="11">
    <source>
        <dbReference type="EMBL" id="CAJ1404743.1"/>
    </source>
</evidence>
<dbReference type="Pfam" id="PF00153">
    <property type="entry name" value="Mito_carr"/>
    <property type="match status" value="3"/>
</dbReference>
<keyword evidence="5" id="KW-0677">Repeat</keyword>
<keyword evidence="8" id="KW-0496">Mitochondrion</keyword>
<dbReference type="GO" id="GO:0005315">
    <property type="term" value="F:phosphate transmembrane transporter activity"/>
    <property type="evidence" value="ECO:0007669"/>
    <property type="project" value="InterPro"/>
</dbReference>
<keyword evidence="9 10" id="KW-0472">Membrane</keyword>
<keyword evidence="4 10" id="KW-0812">Transmembrane</keyword>
<dbReference type="PANTHER" id="PTHR45671:SF12">
    <property type="entry name" value="MITOCHONDRIAL PHOSPHATE CARRIER PROTEIN"/>
    <property type="match status" value="1"/>
</dbReference>
<evidence type="ECO:0000256" key="2">
    <source>
        <dbReference type="ARBA" id="ARBA00006375"/>
    </source>
</evidence>
<dbReference type="GO" id="GO:1990547">
    <property type="term" value="P:mitochondrial phosphate ion transmembrane transport"/>
    <property type="evidence" value="ECO:0007669"/>
    <property type="project" value="InterPro"/>
</dbReference>
<dbReference type="SUPFAM" id="SSF103506">
    <property type="entry name" value="Mitochondrial carrier"/>
    <property type="match status" value="1"/>
</dbReference>
<feature type="repeat" description="Solcar" evidence="10">
    <location>
        <begin position="771"/>
        <end position="854"/>
    </location>
</feature>
<comment type="subcellular location">
    <subcellularLocation>
        <location evidence="1">Mitochondrion inner membrane</location>
        <topology evidence="1">Multi-pass membrane protein</topology>
    </subcellularLocation>
</comment>
<feature type="non-terminal residue" evidence="11">
    <location>
        <position position="1"/>
    </location>
</feature>
<comment type="similarity">
    <text evidence="2">Belongs to the mitochondrial carrier (TC 2.A.29) family.</text>
</comment>
<evidence type="ECO:0000256" key="4">
    <source>
        <dbReference type="ARBA" id="ARBA00022692"/>
    </source>
</evidence>
<dbReference type="Gene3D" id="1.25.40.10">
    <property type="entry name" value="Tetratricopeptide repeat domain"/>
    <property type="match status" value="1"/>
</dbReference>
<evidence type="ECO:0000256" key="8">
    <source>
        <dbReference type="ARBA" id="ARBA00023128"/>
    </source>
</evidence>
<dbReference type="PROSITE" id="PS50920">
    <property type="entry name" value="SOLCAR"/>
    <property type="match status" value="3"/>
</dbReference>
<evidence type="ECO:0000256" key="3">
    <source>
        <dbReference type="ARBA" id="ARBA00022448"/>
    </source>
</evidence>
<evidence type="ECO:0000256" key="1">
    <source>
        <dbReference type="ARBA" id="ARBA00004448"/>
    </source>
</evidence>
<keyword evidence="12" id="KW-1185">Reference proteome</keyword>
<proteinExistence type="inferred from homology"/>
<dbReference type="SUPFAM" id="SSF48452">
    <property type="entry name" value="TPR-like"/>
    <property type="match status" value="1"/>
</dbReference>
<dbReference type="EMBL" id="CAUJNA010003554">
    <property type="protein sequence ID" value="CAJ1404743.1"/>
    <property type="molecule type" value="Genomic_DNA"/>
</dbReference>
<evidence type="ECO:0000256" key="7">
    <source>
        <dbReference type="ARBA" id="ARBA00022989"/>
    </source>
</evidence>